<evidence type="ECO:0000256" key="1">
    <source>
        <dbReference type="SAM" id="SignalP"/>
    </source>
</evidence>
<name>A0A9P6A5T2_PLEER</name>
<reference evidence="2" key="1">
    <citation type="submission" date="2020-11" db="EMBL/GenBank/DDBJ databases">
        <authorList>
            <consortium name="DOE Joint Genome Institute"/>
            <person name="Ahrendt S."/>
            <person name="Riley R."/>
            <person name="Andreopoulos W."/>
            <person name="Labutti K."/>
            <person name="Pangilinan J."/>
            <person name="Ruiz-Duenas F.J."/>
            <person name="Barrasa J.M."/>
            <person name="Sanchez-Garcia M."/>
            <person name="Camarero S."/>
            <person name="Miyauchi S."/>
            <person name="Serrano A."/>
            <person name="Linde D."/>
            <person name="Babiker R."/>
            <person name="Drula E."/>
            <person name="Ayuso-Fernandez I."/>
            <person name="Pacheco R."/>
            <person name="Padilla G."/>
            <person name="Ferreira P."/>
            <person name="Barriuso J."/>
            <person name="Kellner H."/>
            <person name="Castanera R."/>
            <person name="Alfaro M."/>
            <person name="Ramirez L."/>
            <person name="Pisabarro A.G."/>
            <person name="Kuo A."/>
            <person name="Tritt A."/>
            <person name="Lipzen A."/>
            <person name="He G."/>
            <person name="Yan M."/>
            <person name="Ng V."/>
            <person name="Cullen D."/>
            <person name="Martin F."/>
            <person name="Rosso M.-N."/>
            <person name="Henrissat B."/>
            <person name="Hibbett D."/>
            <person name="Martinez A.T."/>
            <person name="Grigoriev I.V."/>
        </authorList>
    </citation>
    <scope>NUCLEOTIDE SEQUENCE</scope>
    <source>
        <strain evidence="2">ATCC 90797</strain>
    </source>
</reference>
<protein>
    <submittedName>
        <fullName evidence="2">Uncharacterized protein</fullName>
    </submittedName>
</protein>
<dbReference type="AlphaFoldDB" id="A0A9P6A5T2"/>
<dbReference type="Proteomes" id="UP000807025">
    <property type="component" value="Unassembled WGS sequence"/>
</dbReference>
<evidence type="ECO:0000313" key="2">
    <source>
        <dbReference type="EMBL" id="KAF9500134.1"/>
    </source>
</evidence>
<accession>A0A9P6A5T2</accession>
<keyword evidence="3" id="KW-1185">Reference proteome</keyword>
<gene>
    <name evidence="2" type="ORF">BDN71DRAFT_1269225</name>
</gene>
<dbReference type="OrthoDB" id="3052965at2759"/>
<evidence type="ECO:0000313" key="3">
    <source>
        <dbReference type="Proteomes" id="UP000807025"/>
    </source>
</evidence>
<sequence>MLVLLPLLLALSVSAATFTVFDVPLPSVPPVASVVSFKPLGVGNDGTTYEIAQAAPTGPTLHQTIVANSMGIKASAAPQEGVPVGVIAECSWGADNKGACVGEVFNAAATETVSYTGSIVPIFTVTVDDSSAPASPTAAGAVPNSPPNSASPTLVGTRLYLSMAAVSLLYLL</sequence>
<dbReference type="EMBL" id="MU154529">
    <property type="protein sequence ID" value="KAF9500134.1"/>
    <property type="molecule type" value="Genomic_DNA"/>
</dbReference>
<comment type="caution">
    <text evidence="2">The sequence shown here is derived from an EMBL/GenBank/DDBJ whole genome shotgun (WGS) entry which is preliminary data.</text>
</comment>
<feature type="chain" id="PRO_5040175131" evidence="1">
    <location>
        <begin position="16"/>
        <end position="172"/>
    </location>
</feature>
<feature type="signal peptide" evidence="1">
    <location>
        <begin position="1"/>
        <end position="15"/>
    </location>
</feature>
<organism evidence="2 3">
    <name type="scientific">Pleurotus eryngii</name>
    <name type="common">Boletus of the steppes</name>
    <dbReference type="NCBI Taxonomy" id="5323"/>
    <lineage>
        <taxon>Eukaryota</taxon>
        <taxon>Fungi</taxon>
        <taxon>Dikarya</taxon>
        <taxon>Basidiomycota</taxon>
        <taxon>Agaricomycotina</taxon>
        <taxon>Agaricomycetes</taxon>
        <taxon>Agaricomycetidae</taxon>
        <taxon>Agaricales</taxon>
        <taxon>Pleurotineae</taxon>
        <taxon>Pleurotaceae</taxon>
        <taxon>Pleurotus</taxon>
    </lineage>
</organism>
<keyword evidence="1" id="KW-0732">Signal</keyword>
<proteinExistence type="predicted"/>